<dbReference type="InterPro" id="IPR037066">
    <property type="entry name" value="Plug_dom_sf"/>
</dbReference>
<organism evidence="13 14">
    <name type="scientific">Solitalea canadensis (strain ATCC 29591 / DSM 3403 / JCM 21819 / LMG 8368 / NBRC 15130 / NCIMB 12057 / USAM 9D)</name>
    <name type="common">Flexibacter canadensis</name>
    <dbReference type="NCBI Taxonomy" id="929556"/>
    <lineage>
        <taxon>Bacteria</taxon>
        <taxon>Pseudomonadati</taxon>
        <taxon>Bacteroidota</taxon>
        <taxon>Sphingobacteriia</taxon>
        <taxon>Sphingobacteriales</taxon>
        <taxon>Sphingobacteriaceae</taxon>
        <taxon>Solitalea</taxon>
    </lineage>
</organism>
<dbReference type="EMBL" id="CP003349">
    <property type="protein sequence ID" value="AFD08706.1"/>
    <property type="molecule type" value="Genomic_DNA"/>
</dbReference>
<dbReference type="Pfam" id="PF07715">
    <property type="entry name" value="Plug"/>
    <property type="match status" value="1"/>
</dbReference>
<name>H8KLX8_SOLCM</name>
<evidence type="ECO:0000256" key="2">
    <source>
        <dbReference type="ARBA" id="ARBA00022448"/>
    </source>
</evidence>
<evidence type="ECO:0000259" key="11">
    <source>
        <dbReference type="Pfam" id="PF00593"/>
    </source>
</evidence>
<evidence type="ECO:0000313" key="14">
    <source>
        <dbReference type="Proteomes" id="UP000007590"/>
    </source>
</evidence>
<evidence type="ECO:0000259" key="12">
    <source>
        <dbReference type="Pfam" id="PF07715"/>
    </source>
</evidence>
<keyword evidence="7 8" id="KW-0998">Cell outer membrane</keyword>
<dbReference type="SUPFAM" id="SSF49464">
    <property type="entry name" value="Carboxypeptidase regulatory domain-like"/>
    <property type="match status" value="1"/>
</dbReference>
<dbReference type="NCBIfam" id="TIGR04056">
    <property type="entry name" value="OMP_RagA_SusC"/>
    <property type="match status" value="1"/>
</dbReference>
<evidence type="ECO:0000313" key="13">
    <source>
        <dbReference type="EMBL" id="AFD08706.1"/>
    </source>
</evidence>
<dbReference type="InterPro" id="IPR023996">
    <property type="entry name" value="TonB-dep_OMP_SusC/RagA"/>
</dbReference>
<evidence type="ECO:0000256" key="7">
    <source>
        <dbReference type="ARBA" id="ARBA00023237"/>
    </source>
</evidence>
<protein>
    <submittedName>
        <fullName evidence="13">TonB-linked outer membrane protein, SusC/RagA family</fullName>
    </submittedName>
</protein>
<keyword evidence="4 8" id="KW-0812">Transmembrane</keyword>
<dbReference type="SUPFAM" id="SSF56935">
    <property type="entry name" value="Porins"/>
    <property type="match status" value="1"/>
</dbReference>
<proteinExistence type="inferred from homology"/>
<feature type="signal peptide" evidence="10">
    <location>
        <begin position="1"/>
        <end position="20"/>
    </location>
</feature>
<sequence length="1068" mass="116858">MKKNLLLVAWLVMYAFVSMAQNRTITGTVTDKIDGQPIPGVTIQIKGTALGTQTNSDGKYSLSAPTDAKTIIFQYIGYVTREVTLGTGSVYNIALDQDTRQLGEVVVTALGVGREKKSLGYSATKVASEEINRASPVNIMGGLQGKVAGVDISSTTGAPGGSSKVILRGFSSINGSNQPLFVIDGVPVNNSRAGGTSTTLTENYDFGNAMNDINPNDIESVNILKGTAASSLYGSRGANGVVVITTKKGKAGGFKVDFTSAASFTQVSYVPAVQEKFGQGWDGTFILSENGSWGPKMDGVTRPWGAIVNNTQLIKPFSFVEDNFRNAFDTGGEFNNTISLTGGNENSNFYLSYGNVASNGMMPGDNDSYNRNNISLNGSTKVKNFTASATFNYVGKNQKFVEVGQAQSGIAANFYEDVLQIPVDIPIEQLQDYQNTYFNVDNYFTPFAENPYYPLAENSSNFKTNRIYGNVELKLQATNWLSFMLQQGADISNSTNKIWHAKNAPSPGSWNDGANVEGAQRQADVGNVVEGSEKYFEYDSKLHANFERTINADFGINGLVGLNYNDRGYRTLYTSVEDLTIPGFYDISNSLNQPVSTERESHRRLIGLYASATIAYKNYAFVTLNARNDWSSTLPKGNNSFFYPSVSGSLVISDMTDLTKAQISFLKIRASWGQTGNDATPYYVYNILRAANVPVRGTGTTITFPVAGVSGFSIDNTLRNPQLKPEISTETELGAEMKFLNNRLGFDFTYYNKVSKDQILPIDAAPSSGYKLRIVNFGKLRNRGIELAVNATPVKTAAFNWDIGYTFAQNKNIVLELPEGLTQIQLNDAYDAKFLAMVGKPLGVLTAPVPKLSPDGRIIVNPDNGYAVPNPDDAEFGTSQRDFTMGLTNSFSYKGFTLGFVFDWRKGGVFYSGTADLLNFTGNANNTTYNDRKPFIIPNSVNEIDNGDGTFSYVENTTPITENTVDDYYYHTSNKALSYYNRIFDKSFIKLREVTLTYLLPKNWVSSVKASSASISLFGRNLWMWLPSENRTIDPEVSNFGNDLTSEFGEFRTGPSTRSFGASLRVSF</sequence>
<evidence type="ECO:0000256" key="10">
    <source>
        <dbReference type="SAM" id="SignalP"/>
    </source>
</evidence>
<accession>H8KLX8</accession>
<evidence type="ECO:0000256" key="8">
    <source>
        <dbReference type="PROSITE-ProRule" id="PRU01360"/>
    </source>
</evidence>
<dbReference type="eggNOG" id="COG4771">
    <property type="taxonomic scope" value="Bacteria"/>
</dbReference>
<dbReference type="GO" id="GO:0009279">
    <property type="term" value="C:cell outer membrane"/>
    <property type="evidence" value="ECO:0007669"/>
    <property type="project" value="UniProtKB-SubCell"/>
</dbReference>
<dbReference type="InterPro" id="IPR012910">
    <property type="entry name" value="Plug_dom"/>
</dbReference>
<dbReference type="Gene3D" id="2.40.170.20">
    <property type="entry name" value="TonB-dependent receptor, beta-barrel domain"/>
    <property type="match status" value="1"/>
</dbReference>
<feature type="domain" description="TonB-dependent receptor-like beta-barrel" evidence="11">
    <location>
        <begin position="434"/>
        <end position="813"/>
    </location>
</feature>
<dbReference type="InterPro" id="IPR008969">
    <property type="entry name" value="CarboxyPept-like_regulatory"/>
</dbReference>
<evidence type="ECO:0000256" key="9">
    <source>
        <dbReference type="RuleBase" id="RU003357"/>
    </source>
</evidence>
<dbReference type="NCBIfam" id="TIGR04057">
    <property type="entry name" value="SusC_RagA_signa"/>
    <property type="match status" value="1"/>
</dbReference>
<dbReference type="InterPro" id="IPR000531">
    <property type="entry name" value="Beta-barrel_TonB"/>
</dbReference>
<dbReference type="PROSITE" id="PS52016">
    <property type="entry name" value="TONB_DEPENDENT_REC_3"/>
    <property type="match status" value="1"/>
</dbReference>
<keyword evidence="14" id="KW-1185">Reference proteome</keyword>
<gene>
    <name evidence="13" type="ordered locus">Solca_3705</name>
</gene>
<dbReference type="Proteomes" id="UP000007590">
    <property type="component" value="Chromosome"/>
</dbReference>
<dbReference type="InterPro" id="IPR036942">
    <property type="entry name" value="Beta-barrel_TonB_sf"/>
</dbReference>
<dbReference type="HOGENOM" id="CLU_004317_2_1_10"/>
<dbReference type="eggNOG" id="COG4206">
    <property type="taxonomic scope" value="Bacteria"/>
</dbReference>
<keyword evidence="10" id="KW-0732">Signal</keyword>
<keyword evidence="5 9" id="KW-0798">TonB box</keyword>
<dbReference type="STRING" id="929556.Solca_3705"/>
<evidence type="ECO:0000256" key="4">
    <source>
        <dbReference type="ARBA" id="ARBA00022692"/>
    </source>
</evidence>
<evidence type="ECO:0000256" key="5">
    <source>
        <dbReference type="ARBA" id="ARBA00023077"/>
    </source>
</evidence>
<dbReference type="InterPro" id="IPR039426">
    <property type="entry name" value="TonB-dep_rcpt-like"/>
</dbReference>
<dbReference type="Gene3D" id="2.60.40.1120">
    <property type="entry name" value="Carboxypeptidase-like, regulatory domain"/>
    <property type="match status" value="1"/>
</dbReference>
<dbReference type="InterPro" id="IPR023997">
    <property type="entry name" value="TonB-dep_OMP_SusC/RagA_CS"/>
</dbReference>
<dbReference type="AlphaFoldDB" id="H8KLX8"/>
<feature type="domain" description="TonB-dependent receptor plug" evidence="12">
    <location>
        <begin position="116"/>
        <end position="241"/>
    </location>
</feature>
<dbReference type="RefSeq" id="WP_014681929.1">
    <property type="nucleotide sequence ID" value="NC_017770.1"/>
</dbReference>
<evidence type="ECO:0000256" key="3">
    <source>
        <dbReference type="ARBA" id="ARBA00022452"/>
    </source>
</evidence>
<evidence type="ECO:0000256" key="6">
    <source>
        <dbReference type="ARBA" id="ARBA00023136"/>
    </source>
</evidence>
<keyword evidence="3 8" id="KW-1134">Transmembrane beta strand</keyword>
<dbReference type="Pfam" id="PF13715">
    <property type="entry name" value="CarbopepD_reg_2"/>
    <property type="match status" value="1"/>
</dbReference>
<dbReference type="OrthoDB" id="9768177at2"/>
<dbReference type="Pfam" id="PF00593">
    <property type="entry name" value="TonB_dep_Rec_b-barrel"/>
    <property type="match status" value="1"/>
</dbReference>
<reference evidence="13" key="1">
    <citation type="submission" date="2012-02" db="EMBL/GenBank/DDBJ databases">
        <title>The complete genome of Solitalea canadensis DSM 3403.</title>
        <authorList>
            <consortium name="US DOE Joint Genome Institute (JGI-PGF)"/>
            <person name="Lucas S."/>
            <person name="Copeland A."/>
            <person name="Lapidus A."/>
            <person name="Glavina del Rio T."/>
            <person name="Dalin E."/>
            <person name="Tice H."/>
            <person name="Bruce D."/>
            <person name="Goodwin L."/>
            <person name="Pitluck S."/>
            <person name="Peters L."/>
            <person name="Ovchinnikova G."/>
            <person name="Lu M."/>
            <person name="Kyrpides N."/>
            <person name="Mavromatis K."/>
            <person name="Ivanova N."/>
            <person name="Brettin T."/>
            <person name="Detter J.C."/>
            <person name="Han C."/>
            <person name="Larimer F."/>
            <person name="Land M."/>
            <person name="Hauser L."/>
            <person name="Markowitz V."/>
            <person name="Cheng J.-F."/>
            <person name="Hugenholtz P."/>
            <person name="Woyke T."/>
            <person name="Wu D."/>
            <person name="Spring S."/>
            <person name="Schroeder M."/>
            <person name="Kopitz M."/>
            <person name="Brambilla E."/>
            <person name="Klenk H.-P."/>
            <person name="Eisen J.A."/>
        </authorList>
    </citation>
    <scope>NUCLEOTIDE SEQUENCE</scope>
    <source>
        <strain evidence="13">DSM 3403</strain>
    </source>
</reference>
<comment type="subcellular location">
    <subcellularLocation>
        <location evidence="1 8">Cell outer membrane</location>
        <topology evidence="1 8">Multi-pass membrane protein</topology>
    </subcellularLocation>
</comment>
<keyword evidence="2 8" id="KW-0813">Transport</keyword>
<feature type="chain" id="PRO_5003613675" evidence="10">
    <location>
        <begin position="21"/>
        <end position="1068"/>
    </location>
</feature>
<dbReference type="KEGG" id="scn:Solca_3705"/>
<evidence type="ECO:0000256" key="1">
    <source>
        <dbReference type="ARBA" id="ARBA00004571"/>
    </source>
</evidence>
<dbReference type="Gene3D" id="2.170.130.10">
    <property type="entry name" value="TonB-dependent receptor, plug domain"/>
    <property type="match status" value="1"/>
</dbReference>
<comment type="similarity">
    <text evidence="8 9">Belongs to the TonB-dependent receptor family.</text>
</comment>
<keyword evidence="6 8" id="KW-0472">Membrane</keyword>